<keyword evidence="2" id="KW-1185">Reference proteome</keyword>
<dbReference type="Proteomes" id="UP000708208">
    <property type="component" value="Unassembled WGS sequence"/>
</dbReference>
<reference evidence="1" key="1">
    <citation type="submission" date="2021-06" db="EMBL/GenBank/DDBJ databases">
        <authorList>
            <person name="Hodson N. C."/>
            <person name="Mongue J. A."/>
            <person name="Jaron S. K."/>
        </authorList>
    </citation>
    <scope>NUCLEOTIDE SEQUENCE</scope>
</reference>
<sequence length="68" mass="7774">MPNINVLSMGAISGCQSFKMWCTSRKLHCGQFVNTYFKRSDDAETKNIEMTFMILTVFINEINALFSV</sequence>
<evidence type="ECO:0000313" key="1">
    <source>
        <dbReference type="EMBL" id="CAG7723680.1"/>
    </source>
</evidence>
<name>A0A8J2P4E1_9HEXA</name>
<evidence type="ECO:0000313" key="2">
    <source>
        <dbReference type="Proteomes" id="UP000708208"/>
    </source>
</evidence>
<protein>
    <submittedName>
        <fullName evidence="1">Uncharacterized protein</fullName>
    </submittedName>
</protein>
<dbReference type="AlphaFoldDB" id="A0A8J2P4E1"/>
<proteinExistence type="predicted"/>
<gene>
    <name evidence="1" type="ORF">AFUS01_LOCUS12753</name>
</gene>
<comment type="caution">
    <text evidence="1">The sequence shown here is derived from an EMBL/GenBank/DDBJ whole genome shotgun (WGS) entry which is preliminary data.</text>
</comment>
<organism evidence="1 2">
    <name type="scientific">Allacma fusca</name>
    <dbReference type="NCBI Taxonomy" id="39272"/>
    <lineage>
        <taxon>Eukaryota</taxon>
        <taxon>Metazoa</taxon>
        <taxon>Ecdysozoa</taxon>
        <taxon>Arthropoda</taxon>
        <taxon>Hexapoda</taxon>
        <taxon>Collembola</taxon>
        <taxon>Symphypleona</taxon>
        <taxon>Sminthuridae</taxon>
        <taxon>Allacma</taxon>
    </lineage>
</organism>
<accession>A0A8J2P4E1</accession>
<dbReference type="EMBL" id="CAJVCH010101630">
    <property type="protein sequence ID" value="CAG7723680.1"/>
    <property type="molecule type" value="Genomic_DNA"/>
</dbReference>